<accession>A0A401G9E2</accession>
<dbReference type="InterPro" id="IPR036291">
    <property type="entry name" value="NAD(P)-bd_dom_sf"/>
</dbReference>
<comment type="caution">
    <text evidence="1">The sequence shown here is derived from an EMBL/GenBank/DDBJ whole genome shotgun (WGS) entry which is preliminary data.</text>
</comment>
<dbReference type="Gene3D" id="3.40.50.720">
    <property type="entry name" value="NAD(P)-binding Rossmann-like Domain"/>
    <property type="match status" value="1"/>
</dbReference>
<reference evidence="1 2" key="1">
    <citation type="journal article" date="2018" name="Sci. Rep.">
        <title>Genome sequence of the cauliflower mushroom Sparassis crispa (Hanabiratake) and its association with beneficial usage.</title>
        <authorList>
            <person name="Kiyama R."/>
            <person name="Furutani Y."/>
            <person name="Kawaguchi K."/>
            <person name="Nakanishi T."/>
        </authorList>
    </citation>
    <scope>NUCLEOTIDE SEQUENCE [LARGE SCALE GENOMIC DNA]</scope>
</reference>
<dbReference type="EMBL" id="BFAD01000001">
    <property type="protein sequence ID" value="GBE78782.1"/>
    <property type="molecule type" value="Genomic_DNA"/>
</dbReference>
<protein>
    <submittedName>
        <fullName evidence="1">NAD(P)-binding protein</fullName>
    </submittedName>
</protein>
<dbReference type="Proteomes" id="UP000287166">
    <property type="component" value="Unassembled WGS sequence"/>
</dbReference>
<dbReference type="STRING" id="139825.A0A401G9E2"/>
<dbReference type="RefSeq" id="XP_027609695.1">
    <property type="nucleotide sequence ID" value="XM_027753894.1"/>
</dbReference>
<dbReference type="OrthoDB" id="3819888at2759"/>
<organism evidence="1 2">
    <name type="scientific">Sparassis crispa</name>
    <dbReference type="NCBI Taxonomy" id="139825"/>
    <lineage>
        <taxon>Eukaryota</taxon>
        <taxon>Fungi</taxon>
        <taxon>Dikarya</taxon>
        <taxon>Basidiomycota</taxon>
        <taxon>Agaricomycotina</taxon>
        <taxon>Agaricomycetes</taxon>
        <taxon>Polyporales</taxon>
        <taxon>Sparassidaceae</taxon>
        <taxon>Sparassis</taxon>
    </lineage>
</organism>
<proteinExistence type="predicted"/>
<dbReference type="InterPro" id="IPR002347">
    <property type="entry name" value="SDR_fam"/>
</dbReference>
<sequence length="162" mass="17680">MAEEVSKRERHVTVLFDNAGITGARAPRPAAPTAAEFRKAFLDGVPEEAFPNMNAVGLYWLTFAFRCREVEGARGGPAHARVTLSIPREARLLRDRPRRPAGHSYPYMFSKFAIGRATSSLAHELLPLGVRVDGTAPGLFVTSMNTLGQVDELGRVTPPARP</sequence>
<dbReference type="SUPFAM" id="SSF51735">
    <property type="entry name" value="NAD(P)-binding Rossmann-fold domains"/>
    <property type="match status" value="1"/>
</dbReference>
<keyword evidence="2" id="KW-1185">Reference proteome</keyword>
<evidence type="ECO:0000313" key="1">
    <source>
        <dbReference type="EMBL" id="GBE78782.1"/>
    </source>
</evidence>
<gene>
    <name evidence="1" type="ORF">SCP_0116750</name>
</gene>
<dbReference type="AlphaFoldDB" id="A0A401G9E2"/>
<dbReference type="GeneID" id="38775699"/>
<evidence type="ECO:0000313" key="2">
    <source>
        <dbReference type="Proteomes" id="UP000287166"/>
    </source>
</evidence>
<name>A0A401G9E2_9APHY</name>
<dbReference type="InParanoid" id="A0A401G9E2"/>
<dbReference type="PRINTS" id="PR00081">
    <property type="entry name" value="GDHRDH"/>
</dbReference>